<reference evidence="4" key="1">
    <citation type="journal article" date="2018" name="Nat. Microbiol.">
        <title>Leveraging single-cell genomics to expand the fungal tree of life.</title>
        <authorList>
            <person name="Ahrendt S.R."/>
            <person name="Quandt C.A."/>
            <person name="Ciobanu D."/>
            <person name="Clum A."/>
            <person name="Salamov A."/>
            <person name="Andreopoulos B."/>
            <person name="Cheng J.F."/>
            <person name="Woyke T."/>
            <person name="Pelin A."/>
            <person name="Henrissat B."/>
            <person name="Reynolds N.K."/>
            <person name="Benny G.L."/>
            <person name="Smith M.E."/>
            <person name="James T.Y."/>
            <person name="Grigoriev I.V."/>
        </authorList>
    </citation>
    <scope>NUCLEOTIDE SEQUENCE [LARGE SCALE GENOMIC DNA]</scope>
    <source>
        <strain evidence="4">RSA 468</strain>
    </source>
</reference>
<evidence type="ECO:0000313" key="4">
    <source>
        <dbReference type="Proteomes" id="UP000268162"/>
    </source>
</evidence>
<name>A0A4V1J4Z3_9FUNG</name>
<evidence type="ECO:0000256" key="1">
    <source>
        <dbReference type="ARBA" id="ARBA00023002"/>
    </source>
</evidence>
<dbReference type="InterPro" id="IPR013149">
    <property type="entry name" value="ADH-like_C"/>
</dbReference>
<dbReference type="InterPro" id="IPR036291">
    <property type="entry name" value="NAD(P)-bd_dom_sf"/>
</dbReference>
<dbReference type="EMBL" id="ML002518">
    <property type="protein sequence ID" value="RKP37259.1"/>
    <property type="molecule type" value="Genomic_DNA"/>
</dbReference>
<dbReference type="Pfam" id="PF00107">
    <property type="entry name" value="ADH_zinc_N"/>
    <property type="match status" value="1"/>
</dbReference>
<protein>
    <recommendedName>
        <fullName evidence="2">Enoyl reductase (ER) domain-containing protein</fullName>
    </recommendedName>
</protein>
<keyword evidence="4" id="KW-1185">Reference proteome</keyword>
<dbReference type="SUPFAM" id="SSF50129">
    <property type="entry name" value="GroES-like"/>
    <property type="match status" value="2"/>
</dbReference>
<dbReference type="Gene3D" id="3.90.180.10">
    <property type="entry name" value="Medium-chain alcohol dehydrogenases, catalytic domain"/>
    <property type="match status" value="1"/>
</dbReference>
<evidence type="ECO:0000313" key="3">
    <source>
        <dbReference type="EMBL" id="RKP37259.1"/>
    </source>
</evidence>
<proteinExistence type="predicted"/>
<evidence type="ECO:0000259" key="2">
    <source>
        <dbReference type="SMART" id="SM00829"/>
    </source>
</evidence>
<accession>A0A4V1J4Z3</accession>
<dbReference type="InterPro" id="IPR011032">
    <property type="entry name" value="GroES-like_sf"/>
</dbReference>
<dbReference type="Proteomes" id="UP000268162">
    <property type="component" value="Unassembled WGS sequence"/>
</dbReference>
<dbReference type="Pfam" id="PF16884">
    <property type="entry name" value="ADH_N_2"/>
    <property type="match status" value="1"/>
</dbReference>
<dbReference type="InterPro" id="IPR020843">
    <property type="entry name" value="ER"/>
</dbReference>
<dbReference type="PANTHER" id="PTHR43205">
    <property type="entry name" value="PROSTAGLANDIN REDUCTASE"/>
    <property type="match status" value="1"/>
</dbReference>
<gene>
    <name evidence="3" type="ORF">BJ085DRAFT_41088</name>
</gene>
<organism evidence="3 4">
    <name type="scientific">Dimargaris cristalligena</name>
    <dbReference type="NCBI Taxonomy" id="215637"/>
    <lineage>
        <taxon>Eukaryota</taxon>
        <taxon>Fungi</taxon>
        <taxon>Fungi incertae sedis</taxon>
        <taxon>Zoopagomycota</taxon>
        <taxon>Kickxellomycotina</taxon>
        <taxon>Dimargaritomycetes</taxon>
        <taxon>Dimargaritales</taxon>
        <taxon>Dimargaritaceae</taxon>
        <taxon>Dimargaris</taxon>
    </lineage>
</organism>
<dbReference type="SUPFAM" id="SSF51735">
    <property type="entry name" value="NAD(P)-binding Rossmann-fold domains"/>
    <property type="match status" value="1"/>
</dbReference>
<dbReference type="FunFam" id="3.40.50.720:FF:000121">
    <property type="entry name" value="Prostaglandin reductase 2"/>
    <property type="match status" value="1"/>
</dbReference>
<dbReference type="InterPro" id="IPR041694">
    <property type="entry name" value="ADH_N_2"/>
</dbReference>
<dbReference type="SMART" id="SM00829">
    <property type="entry name" value="PKS_ER"/>
    <property type="match status" value="1"/>
</dbReference>
<sequence length="351" mass="38201">MPNATVLLKEPSPYGKLTTGNFEVRRSTKVPTEADLGPNQIAVHTRYISIDPYLRMRMSGTDGPYATGYRVGSPITSFGVGDVVASRHPDYPQGCQITTSANPWSTYAIYDLSDPQLVAALQLTKLEGPLADVPLNWHVGVLGMPSFTAWYGLLEIGKPKAGETLVVSAASGAVGQAVVQLGKSLGLRVVAAAGTDEKVAYLKDTLKADAAFNYKKVDDYTKTLKELCPKGIDIYFDNIGGEFLDAVLANVNRCARIAACGAISQYQKDEGQTYGVKNLMSVVGNEVTFQGFIILFHYQTHYVKFVEDITKRVKDGKFNYKLDITKGIENAPQTMVDMMEGRNFGKTVVEG</sequence>
<dbReference type="PANTHER" id="PTHR43205:SF7">
    <property type="entry name" value="PROSTAGLANDIN REDUCTASE 1"/>
    <property type="match status" value="1"/>
</dbReference>
<dbReference type="CDD" id="cd05288">
    <property type="entry name" value="PGDH"/>
    <property type="match status" value="1"/>
</dbReference>
<dbReference type="AlphaFoldDB" id="A0A4V1J4Z3"/>
<dbReference type="InterPro" id="IPR045010">
    <property type="entry name" value="MDR_fam"/>
</dbReference>
<dbReference type="GO" id="GO:0016628">
    <property type="term" value="F:oxidoreductase activity, acting on the CH-CH group of donors, NAD or NADP as acceptor"/>
    <property type="evidence" value="ECO:0007669"/>
    <property type="project" value="InterPro"/>
</dbReference>
<dbReference type="Gene3D" id="3.40.50.720">
    <property type="entry name" value="NAD(P)-binding Rossmann-like Domain"/>
    <property type="match status" value="1"/>
</dbReference>
<feature type="domain" description="Enoyl reductase (ER)" evidence="2">
    <location>
        <begin position="18"/>
        <end position="349"/>
    </location>
</feature>
<dbReference type="STRING" id="215637.A0A4V1J4Z3"/>
<keyword evidence="1" id="KW-0560">Oxidoreductase</keyword>